<dbReference type="InterPro" id="IPR003660">
    <property type="entry name" value="HAMP_dom"/>
</dbReference>
<keyword evidence="6" id="KW-0812">Transmembrane</keyword>
<accession>A0ABS5CKV2</accession>
<comment type="caution">
    <text evidence="8">The sequence shown here is derived from an EMBL/GenBank/DDBJ whole genome shotgun (WGS) entry which is preliminary data.</text>
</comment>
<dbReference type="CDD" id="cd06225">
    <property type="entry name" value="HAMP"/>
    <property type="match status" value="1"/>
</dbReference>
<evidence type="ECO:0000259" key="7">
    <source>
        <dbReference type="PROSITE" id="PS50885"/>
    </source>
</evidence>
<dbReference type="SUPFAM" id="SSF158472">
    <property type="entry name" value="HAMP domain-like"/>
    <property type="match status" value="1"/>
</dbReference>
<dbReference type="EMBL" id="JAGKSP010000019">
    <property type="protein sequence ID" value="MBP3966497.1"/>
    <property type="molecule type" value="Genomic_DNA"/>
</dbReference>
<name>A0ABS5CKV2_9BACL</name>
<dbReference type="PANTHER" id="PTHR34220:SF7">
    <property type="entry name" value="SENSOR HISTIDINE KINASE YPDA"/>
    <property type="match status" value="1"/>
</dbReference>
<reference evidence="8 9" key="1">
    <citation type="submission" date="2021-04" db="EMBL/GenBank/DDBJ databases">
        <title>Paenibacillus sp. DLE-14 whole genome sequence.</title>
        <authorList>
            <person name="Ham Y.J."/>
        </authorList>
    </citation>
    <scope>NUCLEOTIDE SEQUENCE [LARGE SCALE GENOMIC DNA]</scope>
    <source>
        <strain evidence="8 9">DLE-14</strain>
    </source>
</reference>
<dbReference type="Gene3D" id="6.10.340.10">
    <property type="match status" value="1"/>
</dbReference>
<dbReference type="RefSeq" id="WP_210663739.1">
    <property type="nucleotide sequence ID" value="NZ_JAGKSP010000019.1"/>
</dbReference>
<dbReference type="InterPro" id="IPR010559">
    <property type="entry name" value="Sig_transdc_His_kin_internal"/>
</dbReference>
<dbReference type="Pfam" id="PF06580">
    <property type="entry name" value="His_kinase"/>
    <property type="match status" value="1"/>
</dbReference>
<dbReference type="Gene3D" id="3.30.565.10">
    <property type="entry name" value="Histidine kinase-like ATPase, C-terminal domain"/>
    <property type="match status" value="1"/>
</dbReference>
<evidence type="ECO:0000256" key="4">
    <source>
        <dbReference type="ARBA" id="ARBA00022679"/>
    </source>
</evidence>
<keyword evidence="9" id="KW-1185">Reference proteome</keyword>
<dbReference type="InterPro" id="IPR036890">
    <property type="entry name" value="HATPase_C_sf"/>
</dbReference>
<dbReference type="InterPro" id="IPR050640">
    <property type="entry name" value="Bact_2-comp_sensor_kinase"/>
</dbReference>
<evidence type="ECO:0000256" key="5">
    <source>
        <dbReference type="ARBA" id="ARBA00023136"/>
    </source>
</evidence>
<dbReference type="PROSITE" id="PS50885">
    <property type="entry name" value="HAMP"/>
    <property type="match status" value="1"/>
</dbReference>
<dbReference type="GO" id="GO:0016301">
    <property type="term" value="F:kinase activity"/>
    <property type="evidence" value="ECO:0007669"/>
    <property type="project" value="UniProtKB-KW"/>
</dbReference>
<evidence type="ECO:0000256" key="6">
    <source>
        <dbReference type="SAM" id="Phobius"/>
    </source>
</evidence>
<evidence type="ECO:0000256" key="3">
    <source>
        <dbReference type="ARBA" id="ARBA00022553"/>
    </source>
</evidence>
<organism evidence="8 9">
    <name type="scientific">Paenibacillus lignilyticus</name>
    <dbReference type="NCBI Taxonomy" id="1172615"/>
    <lineage>
        <taxon>Bacteria</taxon>
        <taxon>Bacillati</taxon>
        <taxon>Bacillota</taxon>
        <taxon>Bacilli</taxon>
        <taxon>Bacillales</taxon>
        <taxon>Paenibacillaceae</taxon>
        <taxon>Paenibacillus</taxon>
    </lineage>
</organism>
<protein>
    <submittedName>
        <fullName evidence="8">Histidine kinase</fullName>
    </submittedName>
</protein>
<keyword evidence="2" id="KW-1003">Cell membrane</keyword>
<keyword evidence="6" id="KW-1133">Transmembrane helix</keyword>
<dbReference type="PANTHER" id="PTHR34220">
    <property type="entry name" value="SENSOR HISTIDINE KINASE YPDA"/>
    <property type="match status" value="1"/>
</dbReference>
<proteinExistence type="predicted"/>
<evidence type="ECO:0000256" key="2">
    <source>
        <dbReference type="ARBA" id="ARBA00022475"/>
    </source>
</evidence>
<feature type="transmembrane region" description="Helical" evidence="6">
    <location>
        <begin position="283"/>
        <end position="306"/>
    </location>
</feature>
<evidence type="ECO:0000313" key="8">
    <source>
        <dbReference type="EMBL" id="MBP3966497.1"/>
    </source>
</evidence>
<gene>
    <name evidence="8" type="ORF">I8J30_27765</name>
</gene>
<keyword evidence="3" id="KW-0597">Phosphoprotein</keyword>
<evidence type="ECO:0000313" key="9">
    <source>
        <dbReference type="Proteomes" id="UP000673394"/>
    </source>
</evidence>
<feature type="transmembrane region" description="Helical" evidence="6">
    <location>
        <begin position="12"/>
        <end position="31"/>
    </location>
</feature>
<comment type="subcellular location">
    <subcellularLocation>
        <location evidence="1">Cell membrane</location>
        <topology evidence="1">Multi-pass membrane protein</topology>
    </subcellularLocation>
</comment>
<keyword evidence="4" id="KW-0808">Transferase</keyword>
<dbReference type="SMART" id="SM00304">
    <property type="entry name" value="HAMP"/>
    <property type="match status" value="1"/>
</dbReference>
<keyword evidence="5 6" id="KW-0472">Membrane</keyword>
<evidence type="ECO:0000256" key="1">
    <source>
        <dbReference type="ARBA" id="ARBA00004651"/>
    </source>
</evidence>
<feature type="domain" description="HAMP" evidence="7">
    <location>
        <begin position="307"/>
        <end position="359"/>
    </location>
</feature>
<dbReference type="SUPFAM" id="SSF55874">
    <property type="entry name" value="ATPase domain of HSP90 chaperone/DNA topoisomerase II/histidine kinase"/>
    <property type="match status" value="1"/>
</dbReference>
<keyword evidence="8" id="KW-0418">Kinase</keyword>
<dbReference type="Proteomes" id="UP000673394">
    <property type="component" value="Unassembled WGS sequence"/>
</dbReference>
<sequence length="574" mass="65177">MSFLRRLTLYPKLVLTFLVIIVPLVTISLLMNIRSERLVRNEITGSMQAKVNYYINALEDDFGPLVTLEQQYTLDDDIFNLAYSSIIMTSEQYTNAVRNVQKKLQILKNMSPYVEDAFVNFPVLDRKISALSFNELNHEEAAALNQIADTFESPFLLYRNRLWMSLPYPNNLAVGRGFTIALEISSAAIKDSLSGFLIDGNGGAMLMDRDLSWSETSGNVPSDRAKLQSLIRNQLQAGQKSGYEIIEDGDSTYYGFFEKSSKLGLTLAIFVEESSFIGPLKQYAIWLWAISIAAPILILLFSYRLYQVIHTPLKRLVAAFKGLEKGDLSAQLNYRSRDEFNYLYLQYNRTVSRLQDLINEAYVHQYQIKVAELKQLQSQINPHFLYNSFFNLHRLAKLQENDKVVAFSKHLGEYFKYVTKNADFVPLDQEIKFCRSYAAIQGIRFDDHVRVEFGAVPERVGSLAVPKLLLQPLVENAYQHGLEDQVEEGLVMVTFKDCGDHAQIAVEDNGALEEEELAHIVALLADADYKSDSEGLRNVQLRIRLNFGEHAELLADRGALGGLRMTIIIPLKEA</sequence>